<accession>A0A316Z8A5</accession>
<evidence type="ECO:0000313" key="2">
    <source>
        <dbReference type="EMBL" id="PWN98017.1"/>
    </source>
</evidence>
<organism evidence="2 3">
    <name type="scientific">Tilletiopsis washingtonensis</name>
    <dbReference type="NCBI Taxonomy" id="58919"/>
    <lineage>
        <taxon>Eukaryota</taxon>
        <taxon>Fungi</taxon>
        <taxon>Dikarya</taxon>
        <taxon>Basidiomycota</taxon>
        <taxon>Ustilaginomycotina</taxon>
        <taxon>Exobasidiomycetes</taxon>
        <taxon>Entylomatales</taxon>
        <taxon>Entylomatales incertae sedis</taxon>
        <taxon>Tilletiopsis</taxon>
    </lineage>
</organism>
<keyword evidence="3" id="KW-1185">Reference proteome</keyword>
<protein>
    <submittedName>
        <fullName evidence="2">Uncharacterized protein</fullName>
    </submittedName>
</protein>
<sequence length="149" mass="15920">MKSGAHYAPLNWHLLLSGGLPLWRTRDHTRTRVGTAVDAPHSAYLSRLSLARCCCACNAVHVVQALTRLVSLAAATCLRQVLARRRVNVMPSHCFRVPGRRGWAVGGATGSEPTVSRTSPLPRSPSALVMGLGHRSRGTAVPPPSSVRG</sequence>
<dbReference type="Proteomes" id="UP000245946">
    <property type="component" value="Unassembled WGS sequence"/>
</dbReference>
<dbReference type="RefSeq" id="XP_025598296.1">
    <property type="nucleotide sequence ID" value="XM_025745587.1"/>
</dbReference>
<dbReference type="GeneID" id="37273131"/>
<dbReference type="EMBL" id="KZ819293">
    <property type="protein sequence ID" value="PWN98017.1"/>
    <property type="molecule type" value="Genomic_DNA"/>
</dbReference>
<evidence type="ECO:0000256" key="1">
    <source>
        <dbReference type="SAM" id="MobiDB-lite"/>
    </source>
</evidence>
<feature type="region of interest" description="Disordered" evidence="1">
    <location>
        <begin position="106"/>
        <end position="149"/>
    </location>
</feature>
<evidence type="ECO:0000313" key="3">
    <source>
        <dbReference type="Proteomes" id="UP000245946"/>
    </source>
</evidence>
<reference evidence="2 3" key="1">
    <citation type="journal article" date="2018" name="Mol. Biol. Evol.">
        <title>Broad Genomic Sampling Reveals a Smut Pathogenic Ancestry of the Fungal Clade Ustilaginomycotina.</title>
        <authorList>
            <person name="Kijpornyongpan T."/>
            <person name="Mondo S.J."/>
            <person name="Barry K."/>
            <person name="Sandor L."/>
            <person name="Lee J."/>
            <person name="Lipzen A."/>
            <person name="Pangilinan J."/>
            <person name="LaButti K."/>
            <person name="Hainaut M."/>
            <person name="Henrissat B."/>
            <person name="Grigoriev I.V."/>
            <person name="Spatafora J.W."/>
            <person name="Aime M.C."/>
        </authorList>
    </citation>
    <scope>NUCLEOTIDE SEQUENCE [LARGE SCALE GENOMIC DNA]</scope>
    <source>
        <strain evidence="2 3">MCA 4186</strain>
    </source>
</reference>
<dbReference type="AlphaFoldDB" id="A0A316Z8A5"/>
<proteinExistence type="predicted"/>
<name>A0A316Z8A5_9BASI</name>
<feature type="compositionally biased region" description="Polar residues" evidence="1">
    <location>
        <begin position="111"/>
        <end position="121"/>
    </location>
</feature>
<gene>
    <name evidence="2" type="ORF">FA09DRAFT_36341</name>
</gene>